<dbReference type="eggNOG" id="COG0546">
    <property type="taxonomic scope" value="Bacteria"/>
</dbReference>
<gene>
    <name evidence="1" type="ORF">Y5S_03759</name>
</gene>
<dbReference type="RefSeq" id="WP_035235509.1">
    <property type="nucleotide sequence ID" value="NZ_ARXV01000027.1"/>
</dbReference>
<dbReference type="PANTHER" id="PTHR43885">
    <property type="entry name" value="HALOACID DEHALOGENASE-LIKE HYDROLASE"/>
    <property type="match status" value="1"/>
</dbReference>
<proteinExistence type="predicted"/>
<keyword evidence="2" id="KW-1185">Reference proteome</keyword>
<reference evidence="1 2" key="1">
    <citation type="submission" date="2012-09" db="EMBL/GenBank/DDBJ databases">
        <title>Genome Sequence of alkane-degrading Bacterium Alcanivorax sp. 19-m-6.</title>
        <authorList>
            <person name="Lai Q."/>
            <person name="Shao Z."/>
        </authorList>
    </citation>
    <scope>NUCLEOTIDE SEQUENCE [LARGE SCALE GENOMIC DNA]</scope>
    <source>
        <strain evidence="1 2">19-m-6</strain>
    </source>
</reference>
<accession>A0A095UFB7</accession>
<dbReference type="SFLD" id="SFLDS00003">
    <property type="entry name" value="Haloacid_Dehalogenase"/>
    <property type="match status" value="1"/>
</dbReference>
<organism evidence="1 2">
    <name type="scientific">Alcanivorax nanhaiticus</name>
    <dbReference type="NCBI Taxonomy" id="1177154"/>
    <lineage>
        <taxon>Bacteria</taxon>
        <taxon>Pseudomonadati</taxon>
        <taxon>Pseudomonadota</taxon>
        <taxon>Gammaproteobacteria</taxon>
        <taxon>Oceanospirillales</taxon>
        <taxon>Alcanivoracaceae</taxon>
        <taxon>Alcanivorax</taxon>
    </lineage>
</organism>
<dbReference type="InterPro" id="IPR023214">
    <property type="entry name" value="HAD_sf"/>
</dbReference>
<dbReference type="Pfam" id="PF00702">
    <property type="entry name" value="Hydrolase"/>
    <property type="match status" value="1"/>
</dbReference>
<evidence type="ECO:0000313" key="1">
    <source>
        <dbReference type="EMBL" id="KGD61155.1"/>
    </source>
</evidence>
<dbReference type="AlphaFoldDB" id="A0A095UFB7"/>
<dbReference type="Gene3D" id="3.40.50.1000">
    <property type="entry name" value="HAD superfamily/HAD-like"/>
    <property type="match status" value="1"/>
</dbReference>
<dbReference type="Gene3D" id="1.10.260.80">
    <property type="match status" value="1"/>
</dbReference>
<dbReference type="InterPro" id="IPR036412">
    <property type="entry name" value="HAD-like_sf"/>
</dbReference>
<protein>
    <submittedName>
        <fullName evidence="1">Phosphoglycolate phosphatase</fullName>
    </submittedName>
</protein>
<dbReference type="STRING" id="1177154.Y5S_03759"/>
<dbReference type="EMBL" id="ARXV01000027">
    <property type="protein sequence ID" value="KGD61155.1"/>
    <property type="molecule type" value="Genomic_DNA"/>
</dbReference>
<dbReference type="Proteomes" id="UP000029444">
    <property type="component" value="Unassembled WGS sequence"/>
</dbReference>
<sequence length="197" mass="21391">MAQRTLAALQGVIFDLDGTLVDSRLDFREIREAVGCPAGTGVLEFIAGLPADQQAAAHAVVLRHEMAGAQRAQWMPGAESCLERLKASHVPIAILTRNAREVAELTLHRLGVKVECLLGREDAAPKPAPDGLLKIARQWRLPVARLAYVGDFRFDLEAARQAGMTGIYYDPVCSGAHAELADIVIHHFDELLPAGKR</sequence>
<dbReference type="PANTHER" id="PTHR43885:SF1">
    <property type="entry name" value="SUPERFAMILY HYDROLASE, PUTATIVE (AFU_ORTHOLOGUE AFUA_4G13290)-RELATED"/>
    <property type="match status" value="1"/>
</dbReference>
<dbReference type="PATRIC" id="fig|1177154.3.peg.3757"/>
<evidence type="ECO:0000313" key="2">
    <source>
        <dbReference type="Proteomes" id="UP000029444"/>
    </source>
</evidence>
<dbReference type="NCBIfam" id="TIGR01509">
    <property type="entry name" value="HAD-SF-IA-v3"/>
    <property type="match status" value="1"/>
</dbReference>
<dbReference type="SUPFAM" id="SSF56784">
    <property type="entry name" value="HAD-like"/>
    <property type="match status" value="1"/>
</dbReference>
<dbReference type="OrthoDB" id="5623813at2"/>
<dbReference type="SFLD" id="SFLDG01129">
    <property type="entry name" value="C1.5:_HAD__Beta-PGM__Phosphata"/>
    <property type="match status" value="1"/>
</dbReference>
<dbReference type="CDD" id="cd07505">
    <property type="entry name" value="HAD_BPGM-like"/>
    <property type="match status" value="1"/>
</dbReference>
<name>A0A095UFB7_9GAMM</name>
<comment type="caution">
    <text evidence="1">The sequence shown here is derived from an EMBL/GenBank/DDBJ whole genome shotgun (WGS) entry which is preliminary data.</text>
</comment>
<dbReference type="InterPro" id="IPR006439">
    <property type="entry name" value="HAD-SF_hydro_IA"/>
</dbReference>